<dbReference type="RefSeq" id="WP_225671134.1">
    <property type="nucleotide sequence ID" value="NZ_JAEDAH010000007.1"/>
</dbReference>
<evidence type="ECO:0000313" key="3">
    <source>
        <dbReference type="Proteomes" id="UP000714380"/>
    </source>
</evidence>
<dbReference type="EMBL" id="JAEDAH010000007">
    <property type="protein sequence ID" value="MCA6062297.1"/>
    <property type="molecule type" value="Genomic_DNA"/>
</dbReference>
<keyword evidence="1" id="KW-0732">Signal</keyword>
<evidence type="ECO:0000313" key="2">
    <source>
        <dbReference type="EMBL" id="MCA6062297.1"/>
    </source>
</evidence>
<dbReference type="InterPro" id="IPR010653">
    <property type="entry name" value="NlpB/DapX"/>
</dbReference>
<evidence type="ECO:0000256" key="1">
    <source>
        <dbReference type="SAM" id="SignalP"/>
    </source>
</evidence>
<dbReference type="Gene3D" id="3.30.310.170">
    <property type="entry name" value="Outer membrane protein assembly factor BamC"/>
    <property type="match status" value="1"/>
</dbReference>
<feature type="chain" id="PRO_5047291997" evidence="1">
    <location>
        <begin position="33"/>
        <end position="218"/>
    </location>
</feature>
<proteinExistence type="predicted"/>
<reference evidence="2 3" key="1">
    <citation type="submission" date="2020-12" db="EMBL/GenBank/DDBJ databases">
        <title>Novel Thalassolituus-related marine hydrocarbonoclastic bacteria mediated algae-derived hydrocarbons mineralization in twilight zone of the northern South China Sea.</title>
        <authorList>
            <person name="Dong C."/>
        </authorList>
    </citation>
    <scope>NUCLEOTIDE SEQUENCE [LARGE SCALE GENOMIC DNA]</scope>
    <source>
        <strain evidence="2 3">IMCC1826</strain>
    </source>
</reference>
<protein>
    <submittedName>
        <fullName evidence="2">Outer membrane protein assembly factor BamC</fullName>
    </submittedName>
</protein>
<name>A0ABS7ZML7_9GAMM</name>
<keyword evidence="3" id="KW-1185">Reference proteome</keyword>
<dbReference type="Proteomes" id="UP000714380">
    <property type="component" value="Unassembled WGS sequence"/>
</dbReference>
<gene>
    <name evidence="2" type="primary">bamC</name>
    <name evidence="2" type="ORF">I9W95_01625</name>
</gene>
<feature type="signal peptide" evidence="1">
    <location>
        <begin position="1"/>
        <end position="32"/>
    </location>
</feature>
<organism evidence="2 3">
    <name type="scientific">Thalassolituus marinus</name>
    <dbReference type="NCBI Taxonomy" id="671053"/>
    <lineage>
        <taxon>Bacteria</taxon>
        <taxon>Pseudomonadati</taxon>
        <taxon>Pseudomonadota</taxon>
        <taxon>Gammaproteobacteria</taxon>
        <taxon>Oceanospirillales</taxon>
        <taxon>Oceanospirillaceae</taxon>
        <taxon>Thalassolituus</taxon>
    </lineage>
</organism>
<dbReference type="InterPro" id="IPR042268">
    <property type="entry name" value="BamC_C"/>
</dbReference>
<accession>A0ABS7ZML7</accession>
<comment type="caution">
    <text evidence="2">The sequence shown here is derived from an EMBL/GenBank/DDBJ whole genome shotgun (WGS) entry which is preliminary data.</text>
</comment>
<sequence>MTLSATLRTLLVGALAAVSAACSLLPDDQAMAYLQAEEQPLTRVPAGTELAVQDAYPIPTLAQQQQRPGSFEVPRPAPYIEDNDADAVTSLNEYSSGAINARMDKDGAGSAILRLDGSYASNWAAVTEAIAASDLRLSDLNRSTGTYYLEMQTVVPAEERGWWASLWGSDEIISETYLLKMNRARNGVYLSLLTDADTLADESLTLDVLKQIKSKLEQ</sequence>
<dbReference type="Pfam" id="PF06804">
    <property type="entry name" value="Lipoprotein_18"/>
    <property type="match status" value="1"/>
</dbReference>